<dbReference type="EMBL" id="AK138711">
    <property type="protein sequence ID" value="BAE23756.1"/>
    <property type="molecule type" value="mRNA"/>
</dbReference>
<evidence type="ECO:0000313" key="2">
    <source>
        <dbReference type="EMBL" id="BAE23756.1"/>
    </source>
</evidence>
<sequence>ATAGSWSQRPPATERDGPRAPAGEAPRRSPRPDAPAVASARAPRPRVSSCTPRAGLHPAGPALAAASSPRADAAFPPGPRGPGNAAAGCMGSARAPPPFRRGAASPSEPEHTALLEFIPIPEQHWFLPWNPFQKSAGVTAHMLRTVAITTSLAAHTVLLEGLGAACSICYRRTHIPLTWEDLSVAMFLKASAFLCGCLLTSPGQDAELCV</sequence>
<gene>
    <name evidence="3" type="primary">Ankrd11</name>
</gene>
<reference evidence="2" key="5">
    <citation type="journal article" date="2002" name="Nature">
        <title>Analysis of the mouse transcriptome based on functional annotation of 60,770 full-length cDNAs.</title>
        <authorList>
            <consortium name="The FANTOM Consortium and the RIKEN Genome Exploration Research Group Phase I and II Team"/>
        </authorList>
    </citation>
    <scope>NUCLEOTIDE SEQUENCE</scope>
    <source>
        <strain evidence="2">C57BL/6J</strain>
        <tissue evidence="2">Thymus</tissue>
    </source>
</reference>
<evidence type="ECO:0000313" key="3">
    <source>
        <dbReference type="MGI" id="MGI:1924337"/>
    </source>
</evidence>
<reference evidence="2" key="3">
    <citation type="journal article" date="2000" name="Genome Res.">
        <title>RIKEN integrated sequence analysis (RISA) system--384-format sequencing pipeline with 384 multicapillary sequencer.</title>
        <authorList>
            <person name="Shibata K."/>
            <person name="Itoh M."/>
            <person name="Aizawa K."/>
            <person name="Nagaoka S."/>
            <person name="Sasaki N."/>
            <person name="Carninci P."/>
            <person name="Konno H."/>
            <person name="Akiyama J."/>
            <person name="Nishi K."/>
            <person name="Kitsunai T."/>
            <person name="Tashiro H."/>
            <person name="Itoh M."/>
            <person name="Sumi N."/>
            <person name="Ishii Y."/>
            <person name="Nakamura S."/>
            <person name="Hazama M."/>
            <person name="Nishine T."/>
            <person name="Harada A."/>
            <person name="Yamamoto R."/>
            <person name="Matsumoto H."/>
            <person name="Sakaguchi S."/>
            <person name="Ikegami T."/>
            <person name="Kashiwagi K."/>
            <person name="Fujiwake S."/>
            <person name="Inoue K."/>
            <person name="Togawa Y."/>
            <person name="Izawa M."/>
            <person name="Ohara E."/>
            <person name="Watahiki M."/>
            <person name="Yoneda Y."/>
            <person name="Ishikawa T."/>
            <person name="Ozawa K."/>
            <person name="Tanaka T."/>
            <person name="Matsuura S."/>
            <person name="Kawai J."/>
            <person name="Okazaki Y."/>
            <person name="Muramatsu M."/>
            <person name="Inoue Y."/>
            <person name="Kira A."/>
            <person name="Hayashizaki Y."/>
        </authorList>
    </citation>
    <scope>NUCLEOTIDE SEQUENCE</scope>
    <source>
        <strain evidence="2">C57BL/6J</strain>
        <tissue evidence="2">Thymus</tissue>
    </source>
</reference>
<evidence type="ECO:0000256" key="1">
    <source>
        <dbReference type="SAM" id="MobiDB-lite"/>
    </source>
</evidence>
<dbReference type="AGR" id="MGI:1924337"/>
<reference evidence="2" key="2">
    <citation type="journal article" date="2000" name="Genome Res.">
        <title>Normalization and subtraction of cap-trapper-selected cDNAs to prepare full-length cDNA libraries for rapid discovery of new genes.</title>
        <authorList>
            <person name="Carninci P."/>
            <person name="Shibata Y."/>
            <person name="Hayatsu N."/>
            <person name="Sugahara Y."/>
            <person name="Shibata K."/>
            <person name="Itoh M."/>
            <person name="Konno H."/>
            <person name="Okazaki Y."/>
            <person name="Muramatsu M."/>
            <person name="Hayashizaki Y."/>
        </authorList>
    </citation>
    <scope>NUCLEOTIDE SEQUENCE</scope>
    <source>
        <strain evidence="2">C57BL/6J</strain>
        <tissue evidence="2">Thymus</tissue>
    </source>
</reference>
<feature type="region of interest" description="Disordered" evidence="1">
    <location>
        <begin position="1"/>
        <end position="107"/>
    </location>
</feature>
<feature type="compositionally biased region" description="Low complexity" evidence="1">
    <location>
        <begin position="34"/>
        <end position="75"/>
    </location>
</feature>
<reference evidence="2" key="6">
    <citation type="submission" date="2004-03" db="EMBL/GenBank/DDBJ databases">
        <authorList>
            <person name="Arakawa T."/>
            <person name="Carninci P."/>
            <person name="Fukuda S."/>
            <person name="Hashizume W."/>
            <person name="Hayashida K."/>
            <person name="Hori F."/>
            <person name="Iida J."/>
            <person name="Imamura K."/>
            <person name="Imotani K."/>
            <person name="Itoh M."/>
            <person name="Kanagawa S."/>
            <person name="Kawai J."/>
            <person name="Kojima M."/>
            <person name="Konno H."/>
            <person name="Murata M."/>
            <person name="Nakamura M."/>
            <person name="Ninomiya N."/>
            <person name="Nishiyori H."/>
            <person name="Nomura K."/>
            <person name="Ohno M."/>
            <person name="Sakazume N."/>
            <person name="Sano H."/>
            <person name="Sasaki D."/>
            <person name="Shibata K."/>
            <person name="Shiraki T."/>
            <person name="Tagami M."/>
            <person name="Tagami Y."/>
            <person name="Waki K."/>
            <person name="Watahiki A."/>
            <person name="Muramatsu M."/>
            <person name="Hayashizaki Y."/>
        </authorList>
    </citation>
    <scope>NUCLEOTIDE SEQUENCE</scope>
    <source>
        <strain evidence="2">C57BL/6J</strain>
        <tissue evidence="2">Thymus</tissue>
    </source>
</reference>
<name>Q3UU72_MOUSE</name>
<dbReference type="MGI" id="MGI:1924337">
    <property type="gene designation" value="Ankrd11"/>
</dbReference>
<protein>
    <submittedName>
        <fullName evidence="2">Uncharacterized protein</fullName>
    </submittedName>
</protein>
<feature type="compositionally biased region" description="Low complexity" evidence="1">
    <location>
        <begin position="82"/>
        <end position="107"/>
    </location>
</feature>
<organism evidence="2">
    <name type="scientific">Mus musculus</name>
    <name type="common">Mouse</name>
    <dbReference type="NCBI Taxonomy" id="10090"/>
    <lineage>
        <taxon>Eukaryota</taxon>
        <taxon>Metazoa</taxon>
        <taxon>Chordata</taxon>
        <taxon>Craniata</taxon>
        <taxon>Vertebrata</taxon>
        <taxon>Euteleostomi</taxon>
        <taxon>Mammalia</taxon>
        <taxon>Eutheria</taxon>
        <taxon>Euarchontoglires</taxon>
        <taxon>Glires</taxon>
        <taxon>Rodentia</taxon>
        <taxon>Myomorpha</taxon>
        <taxon>Muroidea</taxon>
        <taxon>Muridae</taxon>
        <taxon>Murinae</taxon>
        <taxon>Mus</taxon>
        <taxon>Mus</taxon>
    </lineage>
</organism>
<reference evidence="2" key="7">
    <citation type="journal article" date="2005" name="Science">
        <title>The Transcriptional Landscape of the Mammalian Genome.</title>
        <authorList>
            <consortium name="The FANTOM Consortium"/>
            <consortium name="Riken Genome Exploration Research Group and Genome Science Group (Genome Network Project Core Group)"/>
        </authorList>
    </citation>
    <scope>NUCLEOTIDE SEQUENCE</scope>
    <source>
        <strain evidence="2">C57BL/6J</strain>
        <tissue evidence="2">Thymus</tissue>
    </source>
</reference>
<dbReference type="UCSC" id="uc009nub.2">
    <property type="organism name" value="mouse"/>
</dbReference>
<reference evidence="2" key="8">
    <citation type="journal article" date="2005" name="Science">
        <title>Antisense Transcription in the Mammalian Transcriptome.</title>
        <authorList>
            <consortium name="RIKEN Genome Exploration Research Group and Genome Science Group (Genome Network Project Core Group) and the FANTOM Consortium"/>
        </authorList>
    </citation>
    <scope>NUCLEOTIDE SEQUENCE</scope>
    <source>
        <strain evidence="2">C57BL/6J</strain>
        <tissue evidence="2">Thymus</tissue>
    </source>
</reference>
<dbReference type="AlphaFoldDB" id="Q3UU72"/>
<feature type="compositionally biased region" description="Polar residues" evidence="1">
    <location>
        <begin position="1"/>
        <end position="10"/>
    </location>
</feature>
<reference evidence="2" key="1">
    <citation type="journal article" date="1999" name="Methods Enzymol.">
        <title>High-efficiency full-length cDNA cloning.</title>
        <authorList>
            <person name="Carninci P."/>
            <person name="Hayashizaki Y."/>
        </authorList>
    </citation>
    <scope>NUCLEOTIDE SEQUENCE</scope>
    <source>
        <strain evidence="2">C57BL/6J</strain>
        <tissue evidence="2">Thymus</tissue>
    </source>
</reference>
<accession>Q3UU72</accession>
<reference evidence="2" key="4">
    <citation type="journal article" date="2001" name="Nature">
        <title>Functional annotation of a full-length mouse cDNA collection.</title>
        <authorList>
            <consortium name="The RIKEN Genome Exploration Research Group Phase II Team and the FANTOM Consortium"/>
        </authorList>
    </citation>
    <scope>NUCLEOTIDE SEQUENCE</scope>
    <source>
        <strain evidence="2">C57BL/6J</strain>
        <tissue evidence="2">Thymus</tissue>
    </source>
</reference>
<feature type="non-terminal residue" evidence="2">
    <location>
        <position position="1"/>
    </location>
</feature>
<proteinExistence type="evidence at transcript level"/>